<evidence type="ECO:0000259" key="1">
    <source>
        <dbReference type="Pfam" id="PF01408"/>
    </source>
</evidence>
<dbReference type="InterPro" id="IPR055170">
    <property type="entry name" value="GFO_IDH_MocA-like_dom"/>
</dbReference>
<dbReference type="SUPFAM" id="SSF51735">
    <property type="entry name" value="NAD(P)-binding Rossmann-fold domains"/>
    <property type="match status" value="1"/>
</dbReference>
<gene>
    <name evidence="3" type="ORF">NMK_3579</name>
</gene>
<dbReference type="InterPro" id="IPR051317">
    <property type="entry name" value="Gfo/Idh/MocA_oxidoreduct"/>
</dbReference>
<dbReference type="Pfam" id="PF22725">
    <property type="entry name" value="GFO_IDH_MocA_C3"/>
    <property type="match status" value="1"/>
</dbReference>
<feature type="domain" description="Gfo/Idh/MocA-like oxidoreductase N-terminal" evidence="1">
    <location>
        <begin position="42"/>
        <end position="136"/>
    </location>
</feature>
<dbReference type="PANTHER" id="PTHR43708">
    <property type="entry name" value="CONSERVED EXPRESSED OXIDOREDUCTASE (EUROFUNG)"/>
    <property type="match status" value="1"/>
</dbReference>
<reference evidence="3 4" key="1">
    <citation type="journal article" date="2018" name="Environ. Microbiol.">
        <title>Isolation and genomic characterization of Novimethylophilus kurashikiensis gen. nov. sp. nov., a new lanthanide-dependent methylotrophic species of Methylophilaceae.</title>
        <authorList>
            <person name="Lv H."/>
            <person name="Sahin N."/>
            <person name="Tani A."/>
        </authorList>
    </citation>
    <scope>NUCLEOTIDE SEQUENCE [LARGE SCALE GENOMIC DNA]</scope>
    <source>
        <strain evidence="3 4">La2-4</strain>
    </source>
</reference>
<dbReference type="RefSeq" id="WP_109017104.1">
    <property type="nucleotide sequence ID" value="NZ_BDOQ01000023.1"/>
</dbReference>
<proteinExistence type="predicted"/>
<evidence type="ECO:0000313" key="3">
    <source>
        <dbReference type="EMBL" id="GBG15959.1"/>
    </source>
</evidence>
<evidence type="ECO:0000259" key="2">
    <source>
        <dbReference type="Pfam" id="PF22725"/>
    </source>
</evidence>
<keyword evidence="4" id="KW-1185">Reference proteome</keyword>
<accession>A0A2R5FE24</accession>
<comment type="caution">
    <text evidence="3">The sequence shown here is derived from an EMBL/GenBank/DDBJ whole genome shotgun (WGS) entry which is preliminary data.</text>
</comment>
<dbReference type="GO" id="GO:0000166">
    <property type="term" value="F:nucleotide binding"/>
    <property type="evidence" value="ECO:0007669"/>
    <property type="project" value="InterPro"/>
</dbReference>
<dbReference type="SUPFAM" id="SSF55347">
    <property type="entry name" value="Glyceraldehyde-3-phosphate dehydrogenase-like, C-terminal domain"/>
    <property type="match status" value="1"/>
</dbReference>
<name>A0A2R5FE24_9PROT</name>
<organism evidence="3 4">
    <name type="scientific">Novimethylophilus kurashikiensis</name>
    <dbReference type="NCBI Taxonomy" id="1825523"/>
    <lineage>
        <taxon>Bacteria</taxon>
        <taxon>Pseudomonadati</taxon>
        <taxon>Pseudomonadota</taxon>
        <taxon>Betaproteobacteria</taxon>
        <taxon>Nitrosomonadales</taxon>
        <taxon>Methylophilaceae</taxon>
        <taxon>Novimethylophilus</taxon>
    </lineage>
</organism>
<dbReference type="InterPro" id="IPR036291">
    <property type="entry name" value="NAD(P)-bd_dom_sf"/>
</dbReference>
<dbReference type="Gene3D" id="3.40.50.720">
    <property type="entry name" value="NAD(P)-binding Rossmann-like Domain"/>
    <property type="match status" value="1"/>
</dbReference>
<dbReference type="Gene3D" id="3.30.360.10">
    <property type="entry name" value="Dihydrodipicolinate Reductase, domain 2"/>
    <property type="match status" value="1"/>
</dbReference>
<evidence type="ECO:0000313" key="4">
    <source>
        <dbReference type="Proteomes" id="UP000245081"/>
    </source>
</evidence>
<dbReference type="AlphaFoldDB" id="A0A2R5FE24"/>
<dbReference type="PANTHER" id="PTHR43708:SF3">
    <property type="entry name" value="OXIDOREDUCTASE"/>
    <property type="match status" value="1"/>
</dbReference>
<dbReference type="Pfam" id="PF01408">
    <property type="entry name" value="GFO_IDH_MocA"/>
    <property type="match status" value="1"/>
</dbReference>
<protein>
    <submittedName>
        <fullName evidence="3">Oxidoreductase</fullName>
    </submittedName>
</protein>
<sequence length="383" mass="42935">MPHLSEAKPLSLGFIGGALSSAVGYAHYVSSTMDNQWTVEAGCFATEAHLNKETGQAYGIEPERVYDSWQDLLRAERKRIDAIVVLTPTPLHFEIVTACLEAGIPVICEKALAVSSGEVETIIDVRNRNKGFVAVTYNYSGYPMVRELRQIIQSGKLGNILHFQVEMPQEGFVRVDASGNKPMPQEWRLHDGKIPTIYLDLAVHLHHLVQYLTEQAPIEVVTDQNSYGWFSEVVDNVNCLCRYTGGVQGQLWFSKSALGHRNGLRLRIYGSKASVEWYQANPEEVLVSYSDGRREIIDRASPVEVANLKRYNRFKAGHPAGFVEAFANLYQDMADCIRQYKKSGIWHSQNVFDAETALEGLYLLEAMATSAESKSWQPVRSKS</sequence>
<dbReference type="Proteomes" id="UP000245081">
    <property type="component" value="Unassembled WGS sequence"/>
</dbReference>
<feature type="domain" description="GFO/IDH/MocA-like oxidoreductase" evidence="2">
    <location>
        <begin position="145"/>
        <end position="276"/>
    </location>
</feature>
<dbReference type="OrthoDB" id="9801953at2"/>
<dbReference type="EMBL" id="BDOQ01000023">
    <property type="protein sequence ID" value="GBG15959.1"/>
    <property type="molecule type" value="Genomic_DNA"/>
</dbReference>
<dbReference type="InterPro" id="IPR000683">
    <property type="entry name" value="Gfo/Idh/MocA-like_OxRdtase_N"/>
</dbReference>